<accession>A0ABV2M939</accession>
<keyword evidence="1" id="KW-0472">Membrane</keyword>
<comment type="caution">
    <text evidence="2">The sequence shown here is derived from an EMBL/GenBank/DDBJ whole genome shotgun (WGS) entry which is preliminary data.</text>
</comment>
<sequence>MLINNVKLGKSIEQKIKLRILYSIILLILGGVSLYVGTCIPLASGNADYSSGYYVGLGCGLIAAAIITIIKNLRLLKNKEALKQREIYESDERNRMIGLKCWSYAGYVHIPQELRIRSRGTERHSASN</sequence>
<feature type="transmembrane region" description="Helical" evidence="1">
    <location>
        <begin position="51"/>
        <end position="70"/>
    </location>
</feature>
<keyword evidence="1" id="KW-1133">Transmembrane helix</keyword>
<dbReference type="RefSeq" id="WP_257465835.1">
    <property type="nucleotide sequence ID" value="NZ_JANJZT010000073.1"/>
</dbReference>
<protein>
    <submittedName>
        <fullName evidence="2">Uncharacterized protein</fullName>
    </submittedName>
</protein>
<name>A0ABV2M939_9FIRM</name>
<proteinExistence type="predicted"/>
<dbReference type="EMBL" id="JBEPMJ010000074">
    <property type="protein sequence ID" value="MET3752629.1"/>
    <property type="molecule type" value="Genomic_DNA"/>
</dbReference>
<gene>
    <name evidence="2" type="ORF">ABID24_003903</name>
</gene>
<keyword evidence="1" id="KW-0812">Transmembrane</keyword>
<feature type="transmembrane region" description="Helical" evidence="1">
    <location>
        <begin position="20"/>
        <end position="45"/>
    </location>
</feature>
<evidence type="ECO:0000256" key="1">
    <source>
        <dbReference type="SAM" id="Phobius"/>
    </source>
</evidence>
<reference evidence="2 3" key="1">
    <citation type="submission" date="2024-06" db="EMBL/GenBank/DDBJ databases">
        <title>Genomic Encyclopedia of Type Strains, Phase IV (KMG-IV): sequencing the most valuable type-strain genomes for metagenomic binning, comparative biology and taxonomic classification.</title>
        <authorList>
            <person name="Goeker M."/>
        </authorList>
    </citation>
    <scope>NUCLEOTIDE SEQUENCE [LARGE SCALE GENOMIC DNA]</scope>
    <source>
        <strain evidence="2 3">DSM 29492</strain>
    </source>
</reference>
<organism evidence="2 3">
    <name type="scientific">Blautia caecimuris</name>
    <dbReference type="NCBI Taxonomy" id="1796615"/>
    <lineage>
        <taxon>Bacteria</taxon>
        <taxon>Bacillati</taxon>
        <taxon>Bacillota</taxon>
        <taxon>Clostridia</taxon>
        <taxon>Lachnospirales</taxon>
        <taxon>Lachnospiraceae</taxon>
        <taxon>Blautia</taxon>
    </lineage>
</organism>
<evidence type="ECO:0000313" key="2">
    <source>
        <dbReference type="EMBL" id="MET3752629.1"/>
    </source>
</evidence>
<dbReference type="Proteomes" id="UP001549106">
    <property type="component" value="Unassembled WGS sequence"/>
</dbReference>
<keyword evidence="3" id="KW-1185">Reference proteome</keyword>
<evidence type="ECO:0000313" key="3">
    <source>
        <dbReference type="Proteomes" id="UP001549106"/>
    </source>
</evidence>